<accession>A0A3D8T4C2</accession>
<dbReference type="AlphaFoldDB" id="A0A3D8T4C2"/>
<feature type="signal peptide" evidence="1">
    <location>
        <begin position="1"/>
        <end position="18"/>
    </location>
</feature>
<comment type="caution">
    <text evidence="2">The sequence shown here is derived from an EMBL/GenBank/DDBJ whole genome shotgun (WGS) entry which is preliminary data.</text>
</comment>
<dbReference type="OrthoDB" id="4326654at2759"/>
<protein>
    <submittedName>
        <fullName evidence="2">Uncharacterized protein</fullName>
    </submittedName>
</protein>
<dbReference type="GeneID" id="38111086"/>
<reference evidence="2 3" key="1">
    <citation type="journal article" date="2018" name="IMA Fungus">
        <title>IMA Genome-F 9: Draft genome sequence of Annulohypoxylon stygium, Aspergillus mulundensis, Berkeleyomyces basicola (syn. Thielaviopsis basicola), Ceratocystis smalleyi, two Cercospora beticola strains, Coleophoma cylindrospora, Fusarium fracticaudum, Phialophora cf. hyalina, and Morchella septimelata.</title>
        <authorList>
            <person name="Wingfield B.D."/>
            <person name="Bills G.F."/>
            <person name="Dong Y."/>
            <person name="Huang W."/>
            <person name="Nel W.J."/>
            <person name="Swalarsk-Parry B.S."/>
            <person name="Vaghefi N."/>
            <person name="Wilken P.M."/>
            <person name="An Z."/>
            <person name="de Beer Z.W."/>
            <person name="De Vos L."/>
            <person name="Chen L."/>
            <person name="Duong T.A."/>
            <person name="Gao Y."/>
            <person name="Hammerbacher A."/>
            <person name="Kikkert J.R."/>
            <person name="Li Y."/>
            <person name="Li H."/>
            <person name="Li K."/>
            <person name="Li Q."/>
            <person name="Liu X."/>
            <person name="Ma X."/>
            <person name="Naidoo K."/>
            <person name="Pethybridge S.J."/>
            <person name="Sun J."/>
            <person name="Steenkamp E.T."/>
            <person name="van der Nest M.A."/>
            <person name="van Wyk S."/>
            <person name="Wingfield M.J."/>
            <person name="Xiong C."/>
            <person name="Yue Q."/>
            <person name="Zhang X."/>
        </authorList>
    </citation>
    <scope>NUCLEOTIDE SEQUENCE [LARGE SCALE GENOMIC DNA]</scope>
    <source>
        <strain evidence="2 3">DSM 5745</strain>
    </source>
</reference>
<evidence type="ECO:0000256" key="1">
    <source>
        <dbReference type="SAM" id="SignalP"/>
    </source>
</evidence>
<dbReference type="EMBL" id="PVWQ01000001">
    <property type="protein sequence ID" value="RDW93394.1"/>
    <property type="molecule type" value="Genomic_DNA"/>
</dbReference>
<keyword evidence="3" id="KW-1185">Reference proteome</keyword>
<evidence type="ECO:0000313" key="3">
    <source>
        <dbReference type="Proteomes" id="UP000256690"/>
    </source>
</evidence>
<keyword evidence="1" id="KW-0732">Signal</keyword>
<feature type="chain" id="PRO_5017550858" evidence="1">
    <location>
        <begin position="19"/>
        <end position="179"/>
    </location>
</feature>
<gene>
    <name evidence="2" type="ORF">DSM5745_00716</name>
</gene>
<dbReference type="RefSeq" id="XP_026608577.1">
    <property type="nucleotide sequence ID" value="XM_026742732.1"/>
</dbReference>
<name>A0A3D8T4C2_9EURO</name>
<dbReference type="Proteomes" id="UP000256690">
    <property type="component" value="Unassembled WGS sequence"/>
</dbReference>
<organism evidence="2 3">
    <name type="scientific">Aspergillus mulundensis</name>
    <dbReference type="NCBI Taxonomy" id="1810919"/>
    <lineage>
        <taxon>Eukaryota</taxon>
        <taxon>Fungi</taxon>
        <taxon>Dikarya</taxon>
        <taxon>Ascomycota</taxon>
        <taxon>Pezizomycotina</taxon>
        <taxon>Eurotiomycetes</taxon>
        <taxon>Eurotiomycetidae</taxon>
        <taxon>Eurotiales</taxon>
        <taxon>Aspergillaceae</taxon>
        <taxon>Aspergillus</taxon>
        <taxon>Aspergillus subgen. Nidulantes</taxon>
    </lineage>
</organism>
<proteinExistence type="predicted"/>
<sequence>MQLKNVLLTATLALSASAAGNNTTDIAPVIQNRLAALELGYLHTNIQLEQLRDGAEGVDADDVIATYLNTVKNEDSALDKPQPSKALQESTQLTLCQAFHSLTVTGLTLDNALYNNVNQFNSTQRGQILRGLGKVSDETSRFYSNVASKALPYCVKTVQTDDMALTESFKMVKGAYASN</sequence>
<evidence type="ECO:0000313" key="2">
    <source>
        <dbReference type="EMBL" id="RDW93394.1"/>
    </source>
</evidence>